<dbReference type="AlphaFoldDB" id="A0A1I0R9B7"/>
<dbReference type="EMBL" id="FOIR01000003">
    <property type="protein sequence ID" value="SEW37417.1"/>
    <property type="molecule type" value="Genomic_DNA"/>
</dbReference>
<dbReference type="InterPro" id="IPR041175">
    <property type="entry name" value="VLRF1/Vms1"/>
</dbReference>
<dbReference type="RefSeq" id="WP_090259905.1">
    <property type="nucleotide sequence ID" value="NZ_FOIR01000003.1"/>
</dbReference>
<keyword evidence="3" id="KW-1185">Reference proteome</keyword>
<dbReference type="OrthoDB" id="850705at2"/>
<accession>A0A1I0R9B7</accession>
<evidence type="ECO:0000313" key="3">
    <source>
        <dbReference type="Proteomes" id="UP000199437"/>
    </source>
</evidence>
<reference evidence="3" key="1">
    <citation type="submission" date="2016-10" db="EMBL/GenBank/DDBJ databases">
        <authorList>
            <person name="Varghese N."/>
            <person name="Submissions S."/>
        </authorList>
    </citation>
    <scope>NUCLEOTIDE SEQUENCE [LARGE SCALE GENOMIC DNA]</scope>
    <source>
        <strain evidence="3">CGMCC 1.12402</strain>
    </source>
</reference>
<feature type="domain" description="VLRF1" evidence="1">
    <location>
        <begin position="68"/>
        <end position="208"/>
    </location>
</feature>
<evidence type="ECO:0000313" key="2">
    <source>
        <dbReference type="EMBL" id="SEW37417.1"/>
    </source>
</evidence>
<dbReference type="PROSITE" id="PS52044">
    <property type="entry name" value="VLRF1"/>
    <property type="match status" value="1"/>
</dbReference>
<protein>
    <recommendedName>
        <fullName evidence="1">VLRF1 domain-containing protein</fullName>
    </recommendedName>
</protein>
<dbReference type="Proteomes" id="UP000199437">
    <property type="component" value="Unassembled WGS sequence"/>
</dbReference>
<evidence type="ECO:0000259" key="1">
    <source>
        <dbReference type="PROSITE" id="PS52044"/>
    </source>
</evidence>
<dbReference type="Pfam" id="PF18826">
    <property type="entry name" value="bVLRF1"/>
    <property type="match status" value="1"/>
</dbReference>
<gene>
    <name evidence="2" type="ORF">SAMN05216290_3299</name>
</gene>
<organism evidence="2 3">
    <name type="scientific">Roseivirga pacifica</name>
    <dbReference type="NCBI Taxonomy" id="1267423"/>
    <lineage>
        <taxon>Bacteria</taxon>
        <taxon>Pseudomonadati</taxon>
        <taxon>Bacteroidota</taxon>
        <taxon>Cytophagia</taxon>
        <taxon>Cytophagales</taxon>
        <taxon>Roseivirgaceae</taxon>
        <taxon>Roseivirga</taxon>
    </lineage>
</organism>
<sequence length="224" mass="25954">MDKEQSQTVIKSKNEIIEVTHELTEKFGQPGYDFAKHELLWEGEEGEAKLRLPVSVTVSESAEINWDAEVTYLMLIVQTGMATLGVFQNEKCLSHKVFSAYMVRKKQGKSQIKYLKTKGKSRAGSRVRLASGQEFFGDVNERLQTYFNEYEFDRILYSISKILVPHVFDAKYNTPFGKQDTRLLKISRHVEKPTHEEMIRSQRFMNMAELKQSRSESQGDEIAW</sequence>
<dbReference type="STRING" id="1267423.SAMN05216290_3299"/>
<name>A0A1I0R9B7_9BACT</name>
<dbReference type="GeneID" id="99987976"/>
<proteinExistence type="predicted"/>